<keyword evidence="4 5" id="KW-0472">Membrane</keyword>
<dbReference type="Pfam" id="PF01566">
    <property type="entry name" value="Nramp"/>
    <property type="match status" value="1"/>
</dbReference>
<sequence length="427" mass="47021">MALSGRQRDFLRTFGPGMLFASTAIGVSHLIQSTRAGAEYGFLMIGVVCIANLLKYPFFEFSSRYSNVTGTSIIDGYGRLGRHFLIMYLVVTLASMFIITGAVGFVTAGFFENLFGVQFLGIWSIVILFGVCFVILCTGKYNTLDGVIKTISAVMIVSTTAAFLIALTNGPVHQTEQHIMPEIFTHAGILFLVALIGWMPMPVDISSWHGLWTLERIKQTKFRPSLKSTLLDFNIGYLVTSVLAVFFVVLGTYLFFGSSEALPNNNAQFAEKVVTMYTQTIGSWNYLIIAAAAFSVMFGTIVAVFDGYSRAVQRTVLLLKNNSKDVQNASEYRKIYFIVLVSLAIGSSILVIPFGRNLKELVDFATAVSFVIAPIIAVFNYKLVSRKYLNDGVPPVWLRALAVAGIIFLTGFAAFFLLIHFLPGFVI</sequence>
<comment type="subcellular location">
    <subcellularLocation>
        <location evidence="1">Membrane</location>
        <topology evidence="1">Multi-pass membrane protein</topology>
    </subcellularLocation>
</comment>
<keyword evidence="3 5" id="KW-1133">Transmembrane helix</keyword>
<comment type="caution">
    <text evidence="6">The sequence shown here is derived from an EMBL/GenBank/DDBJ whole genome shotgun (WGS) entry which is preliminary data.</text>
</comment>
<feature type="transmembrane region" description="Helical" evidence="5">
    <location>
        <begin position="85"/>
        <end position="111"/>
    </location>
</feature>
<evidence type="ECO:0008006" key="8">
    <source>
        <dbReference type="Google" id="ProtNLM"/>
    </source>
</evidence>
<evidence type="ECO:0000256" key="4">
    <source>
        <dbReference type="ARBA" id="ARBA00023136"/>
    </source>
</evidence>
<feature type="transmembrane region" description="Helical" evidence="5">
    <location>
        <begin position="117"/>
        <end position="138"/>
    </location>
</feature>
<keyword evidence="7" id="KW-1185">Reference proteome</keyword>
<feature type="transmembrane region" description="Helical" evidence="5">
    <location>
        <begin position="396"/>
        <end position="422"/>
    </location>
</feature>
<accession>V6ARX9</accession>
<feature type="transmembrane region" description="Helical" evidence="5">
    <location>
        <begin position="235"/>
        <end position="256"/>
    </location>
</feature>
<evidence type="ECO:0000256" key="2">
    <source>
        <dbReference type="ARBA" id="ARBA00022692"/>
    </source>
</evidence>
<protein>
    <recommendedName>
        <fullName evidence="8">Divalent metal cation transporter</fullName>
    </recommendedName>
</protein>
<gene>
    <name evidence="6" type="ORF">NITUZ_30178</name>
</gene>
<evidence type="ECO:0000256" key="5">
    <source>
        <dbReference type="SAM" id="Phobius"/>
    </source>
</evidence>
<dbReference type="EMBL" id="CBTY010000008">
    <property type="protein sequence ID" value="CDI05486.1"/>
    <property type="molecule type" value="Genomic_DNA"/>
</dbReference>
<proteinExistence type="predicted"/>
<organism evidence="6 7">
    <name type="scientific">Candidatus Nitrosotenuis uzonensis</name>
    <dbReference type="NCBI Taxonomy" id="1407055"/>
    <lineage>
        <taxon>Archaea</taxon>
        <taxon>Nitrososphaerota</taxon>
        <taxon>Candidatus Nitrosotenuis</taxon>
    </lineage>
</organism>
<feature type="transmembrane region" description="Helical" evidence="5">
    <location>
        <begin position="361"/>
        <end position="384"/>
    </location>
</feature>
<dbReference type="GO" id="GO:0016020">
    <property type="term" value="C:membrane"/>
    <property type="evidence" value="ECO:0007669"/>
    <property type="project" value="UniProtKB-SubCell"/>
</dbReference>
<evidence type="ECO:0000313" key="6">
    <source>
        <dbReference type="EMBL" id="CDI05486.1"/>
    </source>
</evidence>
<feature type="transmembrane region" description="Helical" evidence="5">
    <location>
        <begin position="284"/>
        <end position="305"/>
    </location>
</feature>
<dbReference type="GO" id="GO:0046873">
    <property type="term" value="F:metal ion transmembrane transporter activity"/>
    <property type="evidence" value="ECO:0007669"/>
    <property type="project" value="InterPro"/>
</dbReference>
<name>V6ARX9_9ARCH</name>
<feature type="transmembrane region" description="Helical" evidence="5">
    <location>
        <begin position="150"/>
        <end position="168"/>
    </location>
</feature>
<feature type="transmembrane region" description="Helical" evidence="5">
    <location>
        <begin position="188"/>
        <end position="214"/>
    </location>
</feature>
<dbReference type="OrthoDB" id="142268at2157"/>
<feature type="transmembrane region" description="Helical" evidence="5">
    <location>
        <begin position="335"/>
        <end position="355"/>
    </location>
</feature>
<dbReference type="Proteomes" id="UP000018159">
    <property type="component" value="Unassembled WGS sequence"/>
</dbReference>
<dbReference type="AlphaFoldDB" id="V6ARX9"/>
<reference evidence="6 7" key="1">
    <citation type="journal article" date="2013" name="PLoS ONE">
        <title>Enrichment and Genome Sequence of the Group I.1a Ammonia-Oxidizing Archaeon ?Ca. Nitrosotenuis uzonensis? Representing a Clade Globally.</title>
        <authorList>
            <person name="Lebedeva E.V."/>
            <person name="Hatzenpichler R."/>
            <person name="Pelletier E."/>
            <person name="Schuster N."/>
            <person name="Hauzmayer S."/>
            <person name="Bulaev A."/>
            <person name="Grigor'eva N.V."/>
            <person name="Galushko A."/>
            <person name="Schmid M."/>
            <person name="Palatinszky M."/>
            <person name="Le Paslier D."/>
            <person name="Daims H."/>
            <person name="Wagner M."/>
        </authorList>
    </citation>
    <scope>NUCLEOTIDE SEQUENCE [LARGE SCALE GENOMIC DNA]</scope>
    <source>
        <strain evidence="6 7">N4</strain>
    </source>
</reference>
<evidence type="ECO:0000256" key="3">
    <source>
        <dbReference type="ARBA" id="ARBA00022989"/>
    </source>
</evidence>
<feature type="transmembrane region" description="Helical" evidence="5">
    <location>
        <begin position="37"/>
        <end position="54"/>
    </location>
</feature>
<feature type="transmembrane region" description="Helical" evidence="5">
    <location>
        <begin position="12"/>
        <end position="31"/>
    </location>
</feature>
<evidence type="ECO:0000313" key="7">
    <source>
        <dbReference type="Proteomes" id="UP000018159"/>
    </source>
</evidence>
<keyword evidence="2 5" id="KW-0812">Transmembrane</keyword>
<dbReference type="STRING" id="1407055.NITUZ_30178"/>
<evidence type="ECO:0000256" key="1">
    <source>
        <dbReference type="ARBA" id="ARBA00004141"/>
    </source>
</evidence>
<dbReference type="InterPro" id="IPR001046">
    <property type="entry name" value="NRAMP_fam"/>
</dbReference>